<comment type="caution">
    <text evidence="9">The sequence shown here is derived from an EMBL/GenBank/DDBJ whole genome shotgun (WGS) entry which is preliminary data.</text>
</comment>
<keyword evidence="3 7" id="KW-0479">Metal-binding</keyword>
<accession>A0ABT2WFG4</accession>
<organism evidence="9 10">
    <name type="scientific">Pallidibacillus thermolactis</name>
    <dbReference type="NCBI Taxonomy" id="251051"/>
    <lineage>
        <taxon>Bacteria</taxon>
        <taxon>Bacillati</taxon>
        <taxon>Bacillota</taxon>
        <taxon>Bacilli</taxon>
        <taxon>Bacillales</taxon>
        <taxon>Bacillaceae</taxon>
        <taxon>Pallidibacillus</taxon>
    </lineage>
</organism>
<dbReference type="Pfam" id="PF13378">
    <property type="entry name" value="MR_MLE_C"/>
    <property type="match status" value="1"/>
</dbReference>
<evidence type="ECO:0000256" key="3">
    <source>
        <dbReference type="ARBA" id="ARBA00022723"/>
    </source>
</evidence>
<dbReference type="RefSeq" id="WP_263061558.1">
    <property type="nucleotide sequence ID" value="NZ_JAOUSE010000020.1"/>
</dbReference>
<dbReference type="InterPro" id="IPR047585">
    <property type="entry name" value="MenC"/>
</dbReference>
<sequence>MALPITEIKIKKLKMRLKHSFSTSFGSVKDKEFFLIEARDGEGNCGYGESVAFEVPWYTEETVKTVFHMMEDYLIPILQMECLTHPQDVSNIFKPIKRNHMAKAAIEGAIWDLYAKREGVSLARALGGERKKIEVGIAIGIQPTINELLHTIDQAFQEGYKRIKIKIKPGYDIKVLREVRWHFPSIPLMVDANSAYTLDDIEHLKQLDEFDLMMIEQPLSDDDIMDHAKLQSVIHTPVCLDESIHSLEDVKMAYELGSCRIINIKPGRVGGLTEAKRIHDYCKEKDIHVWCGGMLETGVGRAQNIALASLPQFTLPGDISSSSRYWEKDIIYPEIVARNGMIEVPDQPGIGYQLDEEKVDHFLEWEKVYQL</sequence>
<comment type="cofactor">
    <cofactor evidence="1 7">
        <name>a divalent metal cation</name>
        <dbReference type="ChEBI" id="CHEBI:60240"/>
    </cofactor>
</comment>
<comment type="similarity">
    <text evidence="7">Belongs to the mandelate racemase/muconate lactonizing enzyme family. MenC type 2 subfamily.</text>
</comment>
<keyword evidence="4 7" id="KW-0460">Magnesium</keyword>
<feature type="active site" description="Proton donor" evidence="7">
    <location>
        <position position="166"/>
    </location>
</feature>
<dbReference type="EC" id="4.2.1.113" evidence="6 7"/>
<evidence type="ECO:0000256" key="1">
    <source>
        <dbReference type="ARBA" id="ARBA00001968"/>
    </source>
</evidence>
<feature type="binding site" evidence="7">
    <location>
        <position position="191"/>
    </location>
    <ligand>
        <name>Mg(2+)</name>
        <dbReference type="ChEBI" id="CHEBI:18420"/>
    </ligand>
</feature>
<dbReference type="InterPro" id="IPR010197">
    <property type="entry name" value="OSBS/NAAAR"/>
</dbReference>
<keyword evidence="10" id="KW-1185">Reference proteome</keyword>
<dbReference type="SMART" id="SM00922">
    <property type="entry name" value="MR_MLE"/>
    <property type="match status" value="1"/>
</dbReference>
<dbReference type="SFLD" id="SFLDG00180">
    <property type="entry name" value="muconate_cycloisomerase"/>
    <property type="match status" value="1"/>
</dbReference>
<dbReference type="PANTHER" id="PTHR48073">
    <property type="entry name" value="O-SUCCINYLBENZOATE SYNTHASE-RELATED"/>
    <property type="match status" value="1"/>
</dbReference>
<evidence type="ECO:0000256" key="2">
    <source>
        <dbReference type="ARBA" id="ARBA00022428"/>
    </source>
</evidence>
<dbReference type="GO" id="GO:0043748">
    <property type="term" value="F:O-succinylbenzoate synthase activity"/>
    <property type="evidence" value="ECO:0007669"/>
    <property type="project" value="UniProtKB-EC"/>
</dbReference>
<dbReference type="Gene3D" id="3.30.390.10">
    <property type="entry name" value="Enolase-like, N-terminal domain"/>
    <property type="match status" value="1"/>
</dbReference>
<evidence type="ECO:0000256" key="5">
    <source>
        <dbReference type="ARBA" id="ARBA00023239"/>
    </source>
</evidence>
<evidence type="ECO:0000259" key="8">
    <source>
        <dbReference type="SMART" id="SM00922"/>
    </source>
</evidence>
<feature type="domain" description="Mandelate racemase/muconate lactonizing enzyme C-terminal" evidence="8">
    <location>
        <begin position="145"/>
        <end position="237"/>
    </location>
</feature>
<comment type="pathway">
    <text evidence="7">Quinol/quinone metabolism; menaquinone biosynthesis.</text>
</comment>
<dbReference type="PANTHER" id="PTHR48073:SF5">
    <property type="entry name" value="O-SUCCINYLBENZOATE SYNTHASE"/>
    <property type="match status" value="1"/>
</dbReference>
<dbReference type="EMBL" id="JAOUSE010000020">
    <property type="protein sequence ID" value="MCU9594427.1"/>
    <property type="molecule type" value="Genomic_DNA"/>
</dbReference>
<dbReference type="InterPro" id="IPR036849">
    <property type="entry name" value="Enolase-like_C_sf"/>
</dbReference>
<reference evidence="9 10" key="1">
    <citation type="submission" date="2022-10" db="EMBL/GenBank/DDBJ databases">
        <title>Description of Fervidibacillus gen. nov. in the family Fervidibacillaceae fam. nov. with two species, Fervidibacillus albus sp. nov., and Fervidibacillus halotolerans sp. nov., isolated from tidal flat sediments.</title>
        <authorList>
            <person name="Kwon K.K."/>
            <person name="Yang S.-H."/>
        </authorList>
    </citation>
    <scope>NUCLEOTIDE SEQUENCE [LARGE SCALE GENOMIC DNA]</scope>
    <source>
        <strain evidence="9 10">DSM 23332</strain>
    </source>
</reference>
<dbReference type="Proteomes" id="UP001208656">
    <property type="component" value="Unassembled WGS sequence"/>
</dbReference>
<keyword evidence="5 7" id="KW-0456">Lyase</keyword>
<comment type="function">
    <text evidence="7">Converts 2-succinyl-6-hydroxy-2,4-cyclohexadiene-1-carboxylate (SHCHC) to 2-succinylbenzoate (OSB).</text>
</comment>
<evidence type="ECO:0000256" key="4">
    <source>
        <dbReference type="ARBA" id="ARBA00022842"/>
    </source>
</evidence>
<evidence type="ECO:0000313" key="10">
    <source>
        <dbReference type="Proteomes" id="UP001208656"/>
    </source>
</evidence>
<gene>
    <name evidence="7 9" type="primary">menC</name>
    <name evidence="9" type="ORF">OEV82_08155</name>
</gene>
<name>A0ABT2WFG4_9BACI</name>
<feature type="binding site" evidence="7">
    <location>
        <position position="216"/>
    </location>
    <ligand>
        <name>Mg(2+)</name>
        <dbReference type="ChEBI" id="CHEBI:18420"/>
    </ligand>
</feature>
<dbReference type="SUPFAM" id="SSF51604">
    <property type="entry name" value="Enolase C-terminal domain-like"/>
    <property type="match status" value="1"/>
</dbReference>
<dbReference type="SUPFAM" id="SSF54826">
    <property type="entry name" value="Enolase N-terminal domain-like"/>
    <property type="match status" value="1"/>
</dbReference>
<feature type="binding site" evidence="7">
    <location>
        <position position="241"/>
    </location>
    <ligand>
        <name>Mg(2+)</name>
        <dbReference type="ChEBI" id="CHEBI:18420"/>
    </ligand>
</feature>
<proteinExistence type="inferred from homology"/>
<dbReference type="CDD" id="cd03317">
    <property type="entry name" value="NAAAR"/>
    <property type="match status" value="1"/>
</dbReference>
<keyword evidence="2 7" id="KW-0474">Menaquinone biosynthesis</keyword>
<dbReference type="NCBIfam" id="TIGR01928">
    <property type="entry name" value="menC_lowGC_arch"/>
    <property type="match status" value="1"/>
</dbReference>
<dbReference type="HAMAP" id="MF_01933">
    <property type="entry name" value="MenC_2"/>
    <property type="match status" value="1"/>
</dbReference>
<evidence type="ECO:0000256" key="6">
    <source>
        <dbReference type="ARBA" id="ARBA00029491"/>
    </source>
</evidence>
<dbReference type="Pfam" id="PF02746">
    <property type="entry name" value="MR_MLE_N"/>
    <property type="match status" value="1"/>
</dbReference>
<dbReference type="InterPro" id="IPR029017">
    <property type="entry name" value="Enolase-like_N"/>
</dbReference>
<dbReference type="SFLD" id="SFLDF00009">
    <property type="entry name" value="o-succinylbenzoate_synthase"/>
    <property type="match status" value="1"/>
</dbReference>
<dbReference type="InterPro" id="IPR013342">
    <property type="entry name" value="Mandelate_racemase_C"/>
</dbReference>
<protein>
    <recommendedName>
        <fullName evidence="6 7">o-succinylbenzoate synthase</fullName>
        <shortName evidence="7">OSB synthase</shortName>
        <shortName evidence="7">OSBS</shortName>
        <ecNumber evidence="6 7">4.2.1.113</ecNumber>
    </recommendedName>
    <alternativeName>
        <fullName evidence="7">4-(2'-carboxyphenyl)-4-oxybutyric acid synthase</fullName>
    </alternativeName>
    <alternativeName>
        <fullName evidence="7">o-succinylbenzoic acid synthase</fullName>
    </alternativeName>
</protein>
<dbReference type="InterPro" id="IPR013341">
    <property type="entry name" value="Mandelate_racemase_N_dom"/>
</dbReference>
<evidence type="ECO:0000313" key="9">
    <source>
        <dbReference type="EMBL" id="MCU9594427.1"/>
    </source>
</evidence>
<evidence type="ECO:0000256" key="7">
    <source>
        <dbReference type="HAMAP-Rule" id="MF_01933"/>
    </source>
</evidence>
<comment type="catalytic activity">
    <reaction evidence="7">
        <text>(1R,6R)-6-hydroxy-2-succinyl-cyclohexa-2,4-diene-1-carboxylate = 2-succinylbenzoate + H2O</text>
        <dbReference type="Rhea" id="RHEA:10196"/>
        <dbReference type="ChEBI" id="CHEBI:15377"/>
        <dbReference type="ChEBI" id="CHEBI:18325"/>
        <dbReference type="ChEBI" id="CHEBI:58689"/>
        <dbReference type="EC" id="4.2.1.113"/>
    </reaction>
</comment>
<dbReference type="InterPro" id="IPR029065">
    <property type="entry name" value="Enolase_C-like"/>
</dbReference>
<dbReference type="SFLD" id="SFLDS00001">
    <property type="entry name" value="Enolase"/>
    <property type="match status" value="1"/>
</dbReference>
<feature type="active site" description="Proton acceptor" evidence="7">
    <location>
        <position position="265"/>
    </location>
</feature>
<comment type="pathway">
    <text evidence="7">Quinol/quinone metabolism; 1,4-dihydroxy-2-naphthoate biosynthesis; 1,4-dihydroxy-2-naphthoate from chorismate: step 4/7.</text>
</comment>
<dbReference type="Gene3D" id="3.20.20.120">
    <property type="entry name" value="Enolase-like C-terminal domain"/>
    <property type="match status" value="1"/>
</dbReference>